<gene>
    <name evidence="1" type="ORF">C8J26_2704</name>
</gene>
<dbReference type="AlphaFoldDB" id="A0A2T5GKJ5"/>
<proteinExistence type="predicted"/>
<protein>
    <submittedName>
        <fullName evidence="1">UrcA family protein</fullName>
    </submittedName>
</protein>
<evidence type="ECO:0000313" key="1">
    <source>
        <dbReference type="EMBL" id="PTQ59850.1"/>
    </source>
</evidence>
<dbReference type="InterPro" id="IPR030972">
    <property type="entry name" value="UrcA_uranyl"/>
</dbReference>
<keyword evidence="2" id="KW-1185">Reference proteome</keyword>
<name>A0A2T5GKJ5_9SPHN</name>
<evidence type="ECO:0000313" key="2">
    <source>
        <dbReference type="Proteomes" id="UP000244189"/>
    </source>
</evidence>
<reference evidence="1 2" key="1">
    <citation type="submission" date="2018-04" db="EMBL/GenBank/DDBJ databases">
        <title>Genomic Encyclopedia of Type Strains, Phase III (KMG-III): the genomes of soil and plant-associated and newly described type strains.</title>
        <authorList>
            <person name="Whitman W."/>
        </authorList>
    </citation>
    <scope>NUCLEOTIDE SEQUENCE [LARGE SCALE GENOMIC DNA]</scope>
    <source>
        <strain evidence="1 2">MA101b</strain>
    </source>
</reference>
<sequence length="137" mass="14681">MQNGVPMRKRRRPQADACGPQDHMRTIIMKIFISVASAAIVGACLFSTAASASSVREPVSVRVSHAGLDLTSAAGRALFQRRLQSAIARACEPRTSGLDAFADAHRCRQEMTADASVKMAALLRRDGTQLASINATR</sequence>
<dbReference type="NCBIfam" id="TIGR04433">
    <property type="entry name" value="UrcA_uranyl"/>
    <property type="match status" value="1"/>
</dbReference>
<accession>A0A2T5GKJ5</accession>
<organism evidence="1 2">
    <name type="scientific">Sphingomonas aurantiaca</name>
    <dbReference type="NCBI Taxonomy" id="185949"/>
    <lineage>
        <taxon>Bacteria</taxon>
        <taxon>Pseudomonadati</taxon>
        <taxon>Pseudomonadota</taxon>
        <taxon>Alphaproteobacteria</taxon>
        <taxon>Sphingomonadales</taxon>
        <taxon>Sphingomonadaceae</taxon>
        <taxon>Sphingomonas</taxon>
    </lineage>
</organism>
<dbReference type="EMBL" id="QAOG01000004">
    <property type="protein sequence ID" value="PTQ59850.1"/>
    <property type="molecule type" value="Genomic_DNA"/>
</dbReference>
<comment type="caution">
    <text evidence="1">The sequence shown here is derived from an EMBL/GenBank/DDBJ whole genome shotgun (WGS) entry which is preliminary data.</text>
</comment>
<dbReference type="Proteomes" id="UP000244189">
    <property type="component" value="Unassembled WGS sequence"/>
</dbReference>